<keyword evidence="1 4" id="KW-0808">Transferase</keyword>
<dbReference type="InterPro" id="IPR001296">
    <property type="entry name" value="Glyco_trans_1"/>
</dbReference>
<dbReference type="PANTHER" id="PTHR46401:SF2">
    <property type="entry name" value="GLYCOSYLTRANSFERASE WBBK-RELATED"/>
    <property type="match status" value="1"/>
</dbReference>
<gene>
    <name evidence="4" type="ORF">ENU78_01435</name>
</gene>
<organism evidence="4">
    <name type="scientific">Dictyoglomus thermophilum</name>
    <dbReference type="NCBI Taxonomy" id="14"/>
    <lineage>
        <taxon>Bacteria</taxon>
        <taxon>Pseudomonadati</taxon>
        <taxon>Dictyoglomota</taxon>
        <taxon>Dictyoglomia</taxon>
        <taxon>Dictyoglomales</taxon>
        <taxon>Dictyoglomaceae</taxon>
        <taxon>Dictyoglomus</taxon>
    </lineage>
</organism>
<dbReference type="Pfam" id="PF00534">
    <property type="entry name" value="Glycos_transf_1"/>
    <property type="match status" value="1"/>
</dbReference>
<evidence type="ECO:0000256" key="1">
    <source>
        <dbReference type="ARBA" id="ARBA00022679"/>
    </source>
</evidence>
<protein>
    <submittedName>
        <fullName evidence="4">Glycosyltransferase</fullName>
    </submittedName>
</protein>
<accession>A0A7C3PSP8</accession>
<dbReference type="Pfam" id="PF13439">
    <property type="entry name" value="Glyco_transf_4"/>
    <property type="match status" value="1"/>
</dbReference>
<dbReference type="EMBL" id="DTDV01000006">
    <property type="protein sequence ID" value="HGK23107.1"/>
    <property type="molecule type" value="Genomic_DNA"/>
</dbReference>
<proteinExistence type="predicted"/>
<dbReference type="AlphaFoldDB" id="A0A7C3PSP8"/>
<name>A0A7C3PSP8_DICTH</name>
<dbReference type="CDD" id="cd03794">
    <property type="entry name" value="GT4_WbuB-like"/>
    <property type="match status" value="1"/>
</dbReference>
<dbReference type="PANTHER" id="PTHR46401">
    <property type="entry name" value="GLYCOSYLTRANSFERASE WBBK-RELATED"/>
    <property type="match status" value="1"/>
</dbReference>
<evidence type="ECO:0000313" key="4">
    <source>
        <dbReference type="EMBL" id="HGK23107.1"/>
    </source>
</evidence>
<evidence type="ECO:0000259" key="2">
    <source>
        <dbReference type="Pfam" id="PF00534"/>
    </source>
</evidence>
<sequence length="380" mass="44190">MIKLCHITTVHPSFDVRIFHKECKTLAKSGYYVYLIVQHHKEEVIDGVHILPLPKVGSRLERVIKQPWRALRLALKTNSSIYHLHDPELIPIGLILKLLGKNVIFDSHEDVPLQLLSKPYLNRFALRMLSQVFSIFEKYSCRYFDGIVCATPSITEKFLKINPNSVNVNNYPLLEESKFLYHNYNENKMNEICYIGGISQIRGITELIKALEFVDNVRLNLAGNFESAELEKRIKGMKGWKKVNYYGFVGRENVYEIMARSKAGVVIFSPLPNHINSQPNKMFEYMSAGLPVITSNFPLWREIVERDNCGICVDPLNPKEIADAIRYIIEHPEEAKKMGENGRRVVLEKYNWEKESKKLLDLYKELLKREIKVYIKNFLE</sequence>
<dbReference type="SUPFAM" id="SSF53756">
    <property type="entry name" value="UDP-Glycosyltransferase/glycogen phosphorylase"/>
    <property type="match status" value="1"/>
</dbReference>
<dbReference type="InterPro" id="IPR028098">
    <property type="entry name" value="Glyco_trans_4-like_N"/>
</dbReference>
<feature type="domain" description="Glycosyl transferase family 1" evidence="2">
    <location>
        <begin position="187"/>
        <end position="344"/>
    </location>
</feature>
<evidence type="ECO:0000259" key="3">
    <source>
        <dbReference type="Pfam" id="PF13439"/>
    </source>
</evidence>
<dbReference type="Gene3D" id="3.40.50.2000">
    <property type="entry name" value="Glycogen Phosphorylase B"/>
    <property type="match status" value="2"/>
</dbReference>
<reference evidence="4" key="1">
    <citation type="journal article" date="2020" name="mSystems">
        <title>Genome- and Community-Level Interaction Insights into Carbon Utilization and Element Cycling Functions of Hydrothermarchaeota in Hydrothermal Sediment.</title>
        <authorList>
            <person name="Zhou Z."/>
            <person name="Liu Y."/>
            <person name="Xu W."/>
            <person name="Pan J."/>
            <person name="Luo Z.H."/>
            <person name="Li M."/>
        </authorList>
    </citation>
    <scope>NUCLEOTIDE SEQUENCE [LARGE SCALE GENOMIC DNA]</scope>
    <source>
        <strain evidence="4">SpSt-70</strain>
    </source>
</reference>
<feature type="domain" description="Glycosyltransferase subfamily 4-like N-terminal" evidence="3">
    <location>
        <begin position="22"/>
        <end position="160"/>
    </location>
</feature>
<comment type="caution">
    <text evidence="4">The sequence shown here is derived from an EMBL/GenBank/DDBJ whole genome shotgun (WGS) entry which is preliminary data.</text>
</comment>
<dbReference type="GO" id="GO:0016757">
    <property type="term" value="F:glycosyltransferase activity"/>
    <property type="evidence" value="ECO:0007669"/>
    <property type="project" value="InterPro"/>
</dbReference>